<dbReference type="STRING" id="555088.DealDRAFT_2097"/>
<evidence type="ECO:0000256" key="1">
    <source>
        <dbReference type="ARBA" id="ARBA00022660"/>
    </source>
</evidence>
<evidence type="ECO:0000313" key="5">
    <source>
        <dbReference type="Proteomes" id="UP000006443"/>
    </source>
</evidence>
<dbReference type="RefSeq" id="WP_008517232.1">
    <property type="nucleotide sequence ID" value="NZ_ACJM01000010.1"/>
</dbReference>
<evidence type="ECO:0000259" key="3">
    <source>
        <dbReference type="PROSITE" id="PS50855"/>
    </source>
</evidence>
<accession>C0GHY8</accession>
<dbReference type="GO" id="GO:0022904">
    <property type="term" value="P:respiratory electron transport chain"/>
    <property type="evidence" value="ECO:0007669"/>
    <property type="project" value="TreeGrafter"/>
</dbReference>
<dbReference type="EMBL" id="ACJM01000010">
    <property type="protein sequence ID" value="EEG77062.1"/>
    <property type="molecule type" value="Genomic_DNA"/>
</dbReference>
<protein>
    <submittedName>
        <fullName evidence="4">Nitric-oxide reductase</fullName>
        <ecNumber evidence="4">1.7.2.5</ecNumber>
    </submittedName>
</protein>
<evidence type="ECO:0000256" key="2">
    <source>
        <dbReference type="ARBA" id="ARBA00022982"/>
    </source>
</evidence>
<dbReference type="SUPFAM" id="SSF81442">
    <property type="entry name" value="Cytochrome c oxidase subunit I-like"/>
    <property type="match status" value="1"/>
</dbReference>
<keyword evidence="2" id="KW-0249">Electron transport</keyword>
<dbReference type="PANTHER" id="PTHR10422:SF43">
    <property type="entry name" value="NITRIC OXIDE REDUCTASE SUBUNIT B"/>
    <property type="match status" value="1"/>
</dbReference>
<dbReference type="OrthoDB" id="9767153at2"/>
<dbReference type="GO" id="GO:0015990">
    <property type="term" value="P:electron transport coupled proton transport"/>
    <property type="evidence" value="ECO:0007669"/>
    <property type="project" value="TreeGrafter"/>
</dbReference>
<dbReference type="Proteomes" id="UP000006443">
    <property type="component" value="Unassembled WGS sequence"/>
</dbReference>
<comment type="caution">
    <text evidence="4">The sequence shown here is derived from an EMBL/GenBank/DDBJ whole genome shotgun (WGS) entry which is preliminary data.</text>
</comment>
<sequence>MFKALRQIGDFFFHRHKPAAKKVKEPEYVSQAVAIPYALVTLLLLAFQGVAATFGATEAVFPNLPSPVRAEVGRAVHLNIAVFWPLLGSMGMVYYFFIQEAEKELYSLRLAWLQFFVLIASGLGAITFLAFGLMRGMEYREAALVFDLGIAVGLAIFVYNLTRTYFLSAVRGRVTMLGMLSGAISLIVLFIPNLIEYVHPTIDEIIRFWVVHMWEELSKELLLIGALVAFLLTVGKARRKTLEKLLFLQLALLIVGATFATGHHYYWIGTPPMWLWIGGIFSVIQVAALFLLAYIFYLGIREVPWGSLNFGARLSLGFTFASVVYHVAGAAMLGMLLAVPHFNRYARATYLTSSHAHLALFGAVGMLVLAGCTYILTRDSHWPKQQKNWAVWGFLLLNAGLIIMGGALAVAGLLQTYLVRIVGMDYAVAHQLLHPYLLMRALGGGVFAVGGLLYAGAVLYVLWLRRHNLLQSLLQKRETNEKKVDDEA</sequence>
<dbReference type="Gene3D" id="1.20.210.10">
    <property type="entry name" value="Cytochrome c oxidase-like, subunit I domain"/>
    <property type="match status" value="1"/>
</dbReference>
<dbReference type="GO" id="GO:0009060">
    <property type="term" value="P:aerobic respiration"/>
    <property type="evidence" value="ECO:0007669"/>
    <property type="project" value="InterPro"/>
</dbReference>
<dbReference type="eggNOG" id="COG3256">
    <property type="taxonomic scope" value="Bacteria"/>
</dbReference>
<dbReference type="EC" id="1.7.2.5" evidence="4"/>
<dbReference type="GO" id="GO:0004129">
    <property type="term" value="F:cytochrome-c oxidase activity"/>
    <property type="evidence" value="ECO:0007669"/>
    <property type="project" value="InterPro"/>
</dbReference>
<keyword evidence="1" id="KW-0679">Respiratory chain</keyword>
<dbReference type="InterPro" id="IPR000883">
    <property type="entry name" value="Cyt_C_Oxase_1"/>
</dbReference>
<keyword evidence="4" id="KW-0560">Oxidoreductase</keyword>
<dbReference type="Pfam" id="PF00115">
    <property type="entry name" value="COX1"/>
    <property type="match status" value="1"/>
</dbReference>
<proteinExistence type="predicted"/>
<dbReference type="GO" id="GO:0020037">
    <property type="term" value="F:heme binding"/>
    <property type="evidence" value="ECO:0007669"/>
    <property type="project" value="InterPro"/>
</dbReference>
<dbReference type="InterPro" id="IPR036927">
    <property type="entry name" value="Cyt_c_oxase-like_su1_sf"/>
</dbReference>
<dbReference type="InterPro" id="IPR023616">
    <property type="entry name" value="Cyt_c_oxase-like_su1_dom"/>
</dbReference>
<evidence type="ECO:0000313" key="4">
    <source>
        <dbReference type="EMBL" id="EEG77062.1"/>
    </source>
</evidence>
<gene>
    <name evidence="4" type="ORF">DealDRAFT_2097</name>
</gene>
<dbReference type="GO" id="GO:0016020">
    <property type="term" value="C:membrane"/>
    <property type="evidence" value="ECO:0007669"/>
    <property type="project" value="InterPro"/>
</dbReference>
<organism evidence="4 5">
    <name type="scientific">Dethiobacter alkaliphilus AHT 1</name>
    <dbReference type="NCBI Taxonomy" id="555088"/>
    <lineage>
        <taxon>Bacteria</taxon>
        <taxon>Bacillati</taxon>
        <taxon>Bacillota</taxon>
        <taxon>Dethiobacteria</taxon>
        <taxon>Dethiobacterales</taxon>
        <taxon>Dethiobacteraceae</taxon>
        <taxon>Dethiobacter</taxon>
    </lineage>
</organism>
<dbReference type="PANTHER" id="PTHR10422">
    <property type="entry name" value="CYTOCHROME C OXIDASE SUBUNIT 1"/>
    <property type="match status" value="1"/>
</dbReference>
<name>C0GHY8_DETAL</name>
<keyword evidence="5" id="KW-1185">Reference proteome</keyword>
<dbReference type="PROSITE" id="PS50855">
    <property type="entry name" value="COX1"/>
    <property type="match status" value="1"/>
</dbReference>
<dbReference type="AlphaFoldDB" id="C0GHY8"/>
<feature type="domain" description="Cytochrome oxidase subunit I profile" evidence="3">
    <location>
        <begin position="78"/>
        <end position="463"/>
    </location>
</feature>
<reference evidence="4 5" key="1">
    <citation type="submission" date="2009-02" db="EMBL/GenBank/DDBJ databases">
        <title>Sequencing of the draft genome and assembly of Dethiobacter alkaliphilus AHT 1.</title>
        <authorList>
            <consortium name="US DOE Joint Genome Institute (JGI-PGF)"/>
            <person name="Lucas S."/>
            <person name="Copeland A."/>
            <person name="Lapidus A."/>
            <person name="Glavina del Rio T."/>
            <person name="Dalin E."/>
            <person name="Tice H."/>
            <person name="Bruce D."/>
            <person name="Goodwin L."/>
            <person name="Pitluck S."/>
            <person name="Larimer F."/>
            <person name="Land M.L."/>
            <person name="Hauser L."/>
            <person name="Muyzer G."/>
        </authorList>
    </citation>
    <scope>NUCLEOTIDE SEQUENCE [LARGE SCALE GENOMIC DNA]</scope>
    <source>
        <strain evidence="4 5">AHT 1</strain>
    </source>
</reference>
<dbReference type="GO" id="GO:0016966">
    <property type="term" value="F:nitric oxide reductase activity"/>
    <property type="evidence" value="ECO:0007669"/>
    <property type="project" value="UniProtKB-EC"/>
</dbReference>
<keyword evidence="1" id="KW-0813">Transport</keyword>